<dbReference type="HOGENOM" id="CLU_001265_59_2_1"/>
<feature type="transmembrane region" description="Helical" evidence="2">
    <location>
        <begin position="202"/>
        <end position="220"/>
    </location>
</feature>
<dbReference type="GO" id="GO:0008028">
    <property type="term" value="F:monocarboxylic acid transmembrane transporter activity"/>
    <property type="evidence" value="ECO:0000318"/>
    <property type="project" value="GO_Central"/>
</dbReference>
<dbReference type="PaxDb" id="6945-B7Q081"/>
<dbReference type="InParanoid" id="B7Q081"/>
<keyword evidence="2" id="KW-0812">Transmembrane</keyword>
<evidence type="ECO:0000256" key="1">
    <source>
        <dbReference type="SAM" id="MobiDB-lite"/>
    </source>
</evidence>
<feature type="transmembrane region" description="Helical" evidence="2">
    <location>
        <begin position="41"/>
        <end position="58"/>
    </location>
</feature>
<dbReference type="VEuPathDB" id="VectorBase:ISCW020611"/>
<dbReference type="Proteomes" id="UP000001555">
    <property type="component" value="Unassembled WGS sequence"/>
</dbReference>
<dbReference type="AlphaFoldDB" id="B7Q081"/>
<dbReference type="PANTHER" id="PTHR11360:SF303">
    <property type="entry name" value="MAJOR FACILITATOR SUPERFAMILY (MFS) PROFILE DOMAIN-CONTAINING PROTEIN"/>
    <property type="match status" value="1"/>
</dbReference>
<feature type="transmembrane region" description="Helical" evidence="2">
    <location>
        <begin position="319"/>
        <end position="339"/>
    </location>
</feature>
<feature type="transmembrane region" description="Helical" evidence="2">
    <location>
        <begin position="98"/>
        <end position="119"/>
    </location>
</feature>
<protein>
    <submittedName>
        <fullName evidence="3 4">Monocarboxylate transporter, putative</fullName>
    </submittedName>
</protein>
<proteinExistence type="predicted"/>
<feature type="compositionally biased region" description="Polar residues" evidence="1">
    <location>
        <begin position="399"/>
        <end position="421"/>
    </location>
</feature>
<feature type="transmembrane region" description="Helical" evidence="2">
    <location>
        <begin position="294"/>
        <end position="312"/>
    </location>
</feature>
<dbReference type="SUPFAM" id="SSF103473">
    <property type="entry name" value="MFS general substrate transporter"/>
    <property type="match status" value="1"/>
</dbReference>
<accession>B7Q081</accession>
<dbReference type="EMBL" id="ABJB011090315">
    <property type="status" value="NOT_ANNOTATED_CDS"/>
    <property type="molecule type" value="Genomic_DNA"/>
</dbReference>
<evidence type="ECO:0000313" key="5">
    <source>
        <dbReference type="Proteomes" id="UP000001555"/>
    </source>
</evidence>
<dbReference type="EMBL" id="ABJB011105500">
    <property type="status" value="NOT_ANNOTATED_CDS"/>
    <property type="molecule type" value="Genomic_DNA"/>
</dbReference>
<dbReference type="InterPro" id="IPR050327">
    <property type="entry name" value="Proton-linked_MCT"/>
</dbReference>
<dbReference type="FunFam" id="1.20.1250.20:FF:000462">
    <property type="entry name" value="Monocarboxylate transporter, putative"/>
    <property type="match status" value="1"/>
</dbReference>
<evidence type="ECO:0000256" key="2">
    <source>
        <dbReference type="SAM" id="Phobius"/>
    </source>
</evidence>
<dbReference type="FunFam" id="1.20.1250.20:FF:001032">
    <property type="entry name" value="Monocarboxylate transporter, putative"/>
    <property type="match status" value="1"/>
</dbReference>
<feature type="transmembrane region" description="Helical" evidence="2">
    <location>
        <begin position="125"/>
        <end position="150"/>
    </location>
</feature>
<reference evidence="3 5" key="1">
    <citation type="submission" date="2008-03" db="EMBL/GenBank/DDBJ databases">
        <title>Annotation of Ixodes scapularis.</title>
        <authorList>
            <consortium name="Ixodes scapularis Genome Project Consortium"/>
            <person name="Caler E."/>
            <person name="Hannick L.I."/>
            <person name="Bidwell S."/>
            <person name="Joardar V."/>
            <person name="Thiagarajan M."/>
            <person name="Amedeo P."/>
            <person name="Galinsky K.J."/>
            <person name="Schobel S."/>
            <person name="Inman J."/>
            <person name="Hostetler J."/>
            <person name="Miller J."/>
            <person name="Hammond M."/>
            <person name="Megy K."/>
            <person name="Lawson D."/>
            <person name="Kodira C."/>
            <person name="Sutton G."/>
            <person name="Meyer J."/>
            <person name="Hill C.A."/>
            <person name="Birren B."/>
            <person name="Nene V."/>
            <person name="Collins F."/>
            <person name="Alarcon-Chaidez F."/>
            <person name="Wikel S."/>
            <person name="Strausberg R."/>
        </authorList>
    </citation>
    <scope>NUCLEOTIDE SEQUENCE [LARGE SCALE GENOMIC DNA]</scope>
    <source>
        <strain evidence="5">Wikel</strain>
        <strain evidence="3">Wikel colony</strain>
    </source>
</reference>
<gene>
    <name evidence="4" type="primary">8033970</name>
    <name evidence="3" type="ORF">IscW_ISCW020611</name>
</gene>
<dbReference type="VEuPathDB" id="VectorBase:ISCP_025690"/>
<evidence type="ECO:0000313" key="4">
    <source>
        <dbReference type="EnsemblMetazoa" id="ISCW020611-PA"/>
    </source>
</evidence>
<dbReference type="OrthoDB" id="6499973at2759"/>
<dbReference type="InterPro" id="IPR011701">
    <property type="entry name" value="MFS"/>
</dbReference>
<feature type="transmembrane region" description="Helical" evidence="2">
    <location>
        <begin position="359"/>
        <end position="381"/>
    </location>
</feature>
<dbReference type="EMBL" id="DS830654">
    <property type="protein sequence ID" value="EEC12253.1"/>
    <property type="molecule type" value="Genomic_DNA"/>
</dbReference>
<keyword evidence="2" id="KW-0472">Membrane</keyword>
<feature type="transmembrane region" description="Helical" evidence="2">
    <location>
        <begin position="64"/>
        <end position="86"/>
    </location>
</feature>
<reference evidence="4" key="2">
    <citation type="submission" date="2020-05" db="UniProtKB">
        <authorList>
            <consortium name="EnsemblMetazoa"/>
        </authorList>
    </citation>
    <scope>IDENTIFICATION</scope>
    <source>
        <strain evidence="4">wikel</strain>
    </source>
</reference>
<feature type="transmembrane region" description="Helical" evidence="2">
    <location>
        <begin position="269"/>
        <end position="288"/>
    </location>
</feature>
<keyword evidence="2" id="KW-1133">Transmembrane helix</keyword>
<evidence type="ECO:0000313" key="3">
    <source>
        <dbReference type="EMBL" id="EEC12253.1"/>
    </source>
</evidence>
<dbReference type="EMBL" id="ABJB011130341">
    <property type="status" value="NOT_ANNOTATED_CDS"/>
    <property type="molecule type" value="Genomic_DNA"/>
</dbReference>
<dbReference type="PANTHER" id="PTHR11360">
    <property type="entry name" value="MONOCARBOXYLATE TRANSPORTER"/>
    <property type="match status" value="1"/>
</dbReference>
<dbReference type="Pfam" id="PF07690">
    <property type="entry name" value="MFS_1"/>
    <property type="match status" value="1"/>
</dbReference>
<feature type="transmembrane region" description="Helical" evidence="2">
    <location>
        <begin position="240"/>
        <end position="260"/>
    </location>
</feature>
<organism>
    <name type="scientific">Ixodes scapularis</name>
    <name type="common">Black-legged tick</name>
    <name type="synonym">Deer tick</name>
    <dbReference type="NCBI Taxonomy" id="6945"/>
    <lineage>
        <taxon>Eukaryota</taxon>
        <taxon>Metazoa</taxon>
        <taxon>Ecdysozoa</taxon>
        <taxon>Arthropoda</taxon>
        <taxon>Chelicerata</taxon>
        <taxon>Arachnida</taxon>
        <taxon>Acari</taxon>
        <taxon>Parasitiformes</taxon>
        <taxon>Ixodida</taxon>
        <taxon>Ixodoidea</taxon>
        <taxon>Ixodidae</taxon>
        <taxon>Ixodinae</taxon>
        <taxon>Ixodes</taxon>
    </lineage>
</organism>
<dbReference type="Gene3D" id="1.20.1250.20">
    <property type="entry name" value="MFS general substrate transporter like domains"/>
    <property type="match status" value="2"/>
</dbReference>
<dbReference type="VEuPathDB" id="VectorBase:ISCI020611"/>
<dbReference type="InterPro" id="IPR036259">
    <property type="entry name" value="MFS_trans_sf"/>
</dbReference>
<dbReference type="KEGG" id="isc:8033970"/>
<name>B7Q081_IXOSC</name>
<feature type="region of interest" description="Disordered" evidence="1">
    <location>
        <begin position="397"/>
        <end position="431"/>
    </location>
</feature>
<dbReference type="EnsemblMetazoa" id="ISCW020611-RA">
    <property type="protein sequence ID" value="ISCW020611-PA"/>
    <property type="gene ID" value="ISCW020611"/>
</dbReference>
<feature type="transmembrane region" description="Helical" evidence="2">
    <location>
        <begin position="12"/>
        <end position="32"/>
    </location>
</feature>
<keyword evidence="5" id="KW-1185">Reference proteome</keyword>
<dbReference type="EMBL" id="ABJB011001339">
    <property type="status" value="NOT_ANNOTATED_CDS"/>
    <property type="molecule type" value="Genomic_DNA"/>
</dbReference>
<sequence length="431" mass="47229">MEEFGVNRQTATWPQSLMMCLSGISGLSVGLLQKRYSIRHIAIVGSVLGWIGIMASAFAPNIIWMSITLGVVHSIGSGAIFLAVRICPVMYFDKFRSVALGVASSGITAAGFVFPKLLLYLRSAYGFPITLFLLGALSMNSTPLICLLKVPPWSKLEHKKGSTSSLRPITSDAVVKNPTRILPSLKSRLNTWAISTMIRSPVLHIVVWSTAATHTLDLMFLSTMTDFSKDKGLSLDEAVWISSCFSATNLLGGLCLPLLADRQYLRRSTLLALTQLMTGAVMVITPLAATYWSIATIVALASCFVGCSLLLHQVLLADYFGIESFGFLHGVIGIVRAPLQLFNPAIVGIFRDRMGSYDNLYRFEGGLILFSGLLWFLIVYWERRCLPLFPTIRREDTSKSGTVPDMSTHSRIQSGPDTGNPSVDLPYSRMV</sequence>
<dbReference type="GO" id="GO:0005886">
    <property type="term" value="C:plasma membrane"/>
    <property type="evidence" value="ECO:0000318"/>
    <property type="project" value="GO_Central"/>
</dbReference>